<dbReference type="OrthoDB" id="9801609at2"/>
<reference evidence="5 6" key="1">
    <citation type="submission" date="2019-05" db="EMBL/GenBank/DDBJ databases">
        <authorList>
            <person name="Pankratov T."/>
            <person name="Grouzdev D."/>
        </authorList>
    </citation>
    <scope>NUCLEOTIDE SEQUENCE [LARGE SCALE GENOMIC DNA]</scope>
    <source>
        <strain evidence="5 6">KEBCLARHB70R</strain>
    </source>
</reference>
<evidence type="ECO:0000313" key="5">
    <source>
        <dbReference type="EMBL" id="TLU73700.1"/>
    </source>
</evidence>
<dbReference type="InterPro" id="IPR029063">
    <property type="entry name" value="SAM-dependent_MTases_sf"/>
</dbReference>
<evidence type="ECO:0000256" key="2">
    <source>
        <dbReference type="SAM" id="MobiDB-lite"/>
    </source>
</evidence>
<dbReference type="PANTHER" id="PTHR46656:SF3">
    <property type="entry name" value="PUTATIVE-RELATED"/>
    <property type="match status" value="1"/>
</dbReference>
<dbReference type="SUPFAM" id="SSF53335">
    <property type="entry name" value="S-adenosyl-L-methionine-dependent methyltransferases"/>
    <property type="match status" value="1"/>
</dbReference>
<feature type="domain" description="Glycosyl transferase family 1" evidence="3">
    <location>
        <begin position="592"/>
        <end position="734"/>
    </location>
</feature>
<keyword evidence="1" id="KW-0175">Coiled coil</keyword>
<evidence type="ECO:0000313" key="6">
    <source>
        <dbReference type="Proteomes" id="UP000305654"/>
    </source>
</evidence>
<dbReference type="Gene3D" id="3.40.50.2000">
    <property type="entry name" value="Glycogen Phosphorylase B"/>
    <property type="match status" value="4"/>
</dbReference>
<name>A0A5R9J7V8_9PROT</name>
<feature type="compositionally biased region" description="Low complexity" evidence="2">
    <location>
        <begin position="363"/>
        <end position="375"/>
    </location>
</feature>
<dbReference type="NCBIfam" id="TIGR01444">
    <property type="entry name" value="fkbM_fam"/>
    <property type="match status" value="1"/>
</dbReference>
<dbReference type="GO" id="GO:0008168">
    <property type="term" value="F:methyltransferase activity"/>
    <property type="evidence" value="ECO:0007669"/>
    <property type="project" value="UniProtKB-KW"/>
</dbReference>
<dbReference type="Proteomes" id="UP000305654">
    <property type="component" value="Unassembled WGS sequence"/>
</dbReference>
<dbReference type="CDD" id="cd03801">
    <property type="entry name" value="GT4_PimA-like"/>
    <property type="match status" value="1"/>
</dbReference>
<dbReference type="RefSeq" id="WP_138323953.1">
    <property type="nucleotide sequence ID" value="NZ_VCDI01000001.1"/>
</dbReference>
<keyword evidence="6" id="KW-1185">Reference proteome</keyword>
<protein>
    <submittedName>
        <fullName evidence="5">FkbM family methyltransferase</fullName>
    </submittedName>
</protein>
<dbReference type="InterPro" id="IPR006342">
    <property type="entry name" value="FkbM_mtfrase"/>
</dbReference>
<feature type="domain" description="Methyltransferase FkbM" evidence="4">
    <location>
        <begin position="29"/>
        <end position="190"/>
    </location>
</feature>
<evidence type="ECO:0000256" key="1">
    <source>
        <dbReference type="SAM" id="Coils"/>
    </source>
</evidence>
<feature type="region of interest" description="Disordered" evidence="2">
    <location>
        <begin position="354"/>
        <end position="378"/>
    </location>
</feature>
<dbReference type="Pfam" id="PF13692">
    <property type="entry name" value="Glyco_trans_1_4"/>
    <property type="match status" value="1"/>
</dbReference>
<accession>A0A5R9J7V8</accession>
<dbReference type="Gene3D" id="3.40.50.150">
    <property type="entry name" value="Vaccinia Virus protein VP39"/>
    <property type="match status" value="1"/>
</dbReference>
<feature type="coiled-coil region" evidence="1">
    <location>
        <begin position="236"/>
        <end position="331"/>
    </location>
</feature>
<dbReference type="Pfam" id="PF05050">
    <property type="entry name" value="Methyltransf_21"/>
    <property type="match status" value="1"/>
</dbReference>
<feature type="domain" description="Glycosyl transferase family 1" evidence="3">
    <location>
        <begin position="1349"/>
        <end position="1514"/>
    </location>
</feature>
<proteinExistence type="predicted"/>
<dbReference type="GO" id="GO:0016757">
    <property type="term" value="F:glycosyltransferase activity"/>
    <property type="evidence" value="ECO:0007669"/>
    <property type="project" value="InterPro"/>
</dbReference>
<evidence type="ECO:0000259" key="4">
    <source>
        <dbReference type="Pfam" id="PF05050"/>
    </source>
</evidence>
<dbReference type="InterPro" id="IPR001296">
    <property type="entry name" value="Glyco_trans_1"/>
</dbReference>
<organism evidence="5 6">
    <name type="scientific">Lichenicoccus roseus</name>
    <dbReference type="NCBI Taxonomy" id="2683649"/>
    <lineage>
        <taxon>Bacteria</taxon>
        <taxon>Pseudomonadati</taxon>
        <taxon>Pseudomonadota</taxon>
        <taxon>Alphaproteobacteria</taxon>
        <taxon>Acetobacterales</taxon>
        <taxon>Acetobacteraceae</taxon>
        <taxon>Lichenicoccus</taxon>
    </lineage>
</organism>
<comment type="caution">
    <text evidence="5">The sequence shown here is derived from an EMBL/GenBank/DDBJ whole genome shotgun (WGS) entry which is preliminary data.</text>
</comment>
<dbReference type="Pfam" id="PF00534">
    <property type="entry name" value="Glycos_transf_1"/>
    <property type="match status" value="2"/>
</dbReference>
<sequence>MTFISYAQNLEDVLLWRALGGIERGFYVDVGAYHPDSDSVTRAFYDRGWSGLNIEPLAEAARRLIAARPRDVTLQVAIGAEAGEMPFYRIDGSGLSTLDPEIAAQHEAAGLRVTPGRVRVSTLAEICTLHAQPEIHFLKIDVEGAERAVLEGADLVRFRPWIVLVEATAPTTSRPTHAGWEPLLLEAEYDFVWFDGLNRYYVAHERHDRLAPAFSSQPNVFDDFMRDRDSALIGRAAALETEVAMLRERIGLAEAQAQAASGSERRWRETALHDSERLLESLGRLRNQATQTEQELARDLAAEQAALHLSRHELQHTHLRLQRALQEVEALHESSSWKLTRPVRVAIRQARRFAGGGAPPASPQAVAPSSGPVPATLAPLADDHAADEATDEPGEQDEELFLASLPPLPITPPPPLTATALQSGGLTAVHQFHSGSAVHDAITNAMLLTRGLLRGMGYHSEIYTEQPPEALADELLPMEALPRHDGYVLIVRHSMGYDRFEQILALPAPKLLLYHNITPPELLLRHPHLAHYAKLGRRQLATFRGRVAAALADSEYNANELRGLGLAPVRACTLLFDPERLRRSAADAKAKLRDGAVFTVLFVGRINSSKGQLELVEAFAAFRSRLSRPARLVLVGEEDAADGRYVAMVRQAIERHGLQADIVLAGGVSDTMLHEWYAAADLYVSLSWHEGFGVPLVEAVAHGVPVLAWPGGAVPYTLGTASGLLEDRAPAVVAGRMFSLAEDADARAAVTLAQAACLDRFTLDRQCGVLAQALLRAGAAPPADSTTATLLEANLRFSITGHVNGSYSLAAINRDLARALESVRPGAVRVLPVEGAPTMDLSGVPADEMPELTALAHRPPHATGPGLVISQHYPVHVPPRRGDVTVAMLFWEETLLPSSTIELLGRHFDAVVAPTCFVRDALLQSGLRVPVRVIPPAVRLERFAALRAAPRTPSPVHRFLHVSSCFPRKGVDALLRAWAVAFRAGDPVRLVIKGFPNPHNDVAQQLEALRAAEPGLAPVELIDADLEGDALLALYRDADTMVLPTRGEGYNLPAAEALAAGLGLIVTGRGGHMDFCTGPDGPLPGVRLVHYRAAPSRTHLATPHSLWLEPAHDDLVAALRERIATIRPAAEGLRLPDANHLAAAWSGLARDLLLAAPATIPRVTWVSSWGIRCGVAEYSRQMLDGMLDRPGEGAGLHVRVLCDRRTVIDHDAPADDDRKIEVWPCWNSGDRRTVEPLALAIAADDAQAVVLQHQPGLLSFENLGRLLDHRAMRGRIVLVTLHNTSHLLDLADQALQSAVVALRRADRVLVHTVADLERLQSLGLVDNIVLLPHGVAHSPPPPAPRQIGEDDRPIIGCYGFFLPGKGIDILIGAFAMLRRRWPGARLLLVNAEYDHPDSLGEIHRCQALAADLGIDGAVTFETGFLTHRRSLELLSTCDVVALPYRPSKEASSAAMRTALTSGVAVAVTPVDLFEEAGEAVYRFDDTTADAVARGIASLLADRDLRMAQQYRSRDWIAARQWPDIGRRLSGMIAGLIRTRTLDQGS</sequence>
<evidence type="ECO:0000259" key="3">
    <source>
        <dbReference type="Pfam" id="PF00534"/>
    </source>
</evidence>
<keyword evidence="5" id="KW-0808">Transferase</keyword>
<dbReference type="PANTHER" id="PTHR46656">
    <property type="entry name" value="PUTATIVE-RELATED"/>
    <property type="match status" value="1"/>
</dbReference>
<dbReference type="SUPFAM" id="SSF53756">
    <property type="entry name" value="UDP-Glycosyltransferase/glycogen phosphorylase"/>
    <property type="match status" value="3"/>
</dbReference>
<dbReference type="GO" id="GO:0032259">
    <property type="term" value="P:methylation"/>
    <property type="evidence" value="ECO:0007669"/>
    <property type="project" value="UniProtKB-KW"/>
</dbReference>
<dbReference type="EMBL" id="VCDI01000001">
    <property type="protein sequence ID" value="TLU73700.1"/>
    <property type="molecule type" value="Genomic_DNA"/>
</dbReference>
<gene>
    <name evidence="5" type="ORF">FE263_00200</name>
</gene>
<keyword evidence="5" id="KW-0489">Methyltransferase</keyword>